<reference evidence="1" key="1">
    <citation type="journal article" date="2021" name="Proc. Natl. Acad. Sci. U.S.A.">
        <title>A Catalog of Tens of Thousands of Viruses from Human Metagenomes Reveals Hidden Associations with Chronic Diseases.</title>
        <authorList>
            <person name="Tisza M.J."/>
            <person name="Buck C.B."/>
        </authorList>
    </citation>
    <scope>NUCLEOTIDE SEQUENCE</scope>
    <source>
        <strain evidence="1">Ct0O611</strain>
    </source>
</reference>
<accession>A0A8S5MNH0</accession>
<sequence length="81" mass="9453">MELNLVLNEQAYLNNSANGNWKDIAYTAKGTVNGLPCQIWWENINPEAEDESDCCDWENPYLIELESQFIDPDQYEKIIIR</sequence>
<dbReference type="EMBL" id="BK014942">
    <property type="protein sequence ID" value="DAD83800.1"/>
    <property type="molecule type" value="Genomic_DNA"/>
</dbReference>
<proteinExistence type="predicted"/>
<protein>
    <submittedName>
        <fullName evidence="1">Uncharacterized protein</fullName>
    </submittedName>
</protein>
<organism evidence="1">
    <name type="scientific">Inoviridae sp. ct0O611</name>
    <dbReference type="NCBI Taxonomy" id="2826755"/>
    <lineage>
        <taxon>Viruses</taxon>
        <taxon>Monodnaviria</taxon>
        <taxon>Loebvirae</taxon>
        <taxon>Hofneiviricota</taxon>
        <taxon>Faserviricetes</taxon>
        <taxon>Tubulavirales</taxon>
        <taxon>Inoviridae</taxon>
    </lineage>
</organism>
<name>A0A8S5MNH0_9VIRU</name>
<evidence type="ECO:0000313" key="1">
    <source>
        <dbReference type="EMBL" id="DAD83800.1"/>
    </source>
</evidence>